<evidence type="ECO:0000256" key="1">
    <source>
        <dbReference type="ARBA" id="ARBA00004141"/>
    </source>
</evidence>
<proteinExistence type="inferred from homology"/>
<keyword evidence="6 7" id="KW-0472">Membrane</keyword>
<dbReference type="GO" id="GO:0016020">
    <property type="term" value="C:membrane"/>
    <property type="evidence" value="ECO:0007669"/>
    <property type="project" value="UniProtKB-SubCell"/>
</dbReference>
<keyword evidence="10" id="KW-1185">Reference proteome</keyword>
<feature type="transmembrane region" description="Helical" evidence="7">
    <location>
        <begin position="203"/>
        <end position="224"/>
    </location>
</feature>
<feature type="domain" description="Peptidase S54 rhomboid" evidence="8">
    <location>
        <begin position="244"/>
        <end position="290"/>
    </location>
</feature>
<evidence type="ECO:0000313" key="9">
    <source>
        <dbReference type="EMBL" id="GFH49822.1"/>
    </source>
</evidence>
<dbReference type="AlphaFoldDB" id="A0AAD3CPS7"/>
<dbReference type="Proteomes" id="UP001054902">
    <property type="component" value="Unassembled WGS sequence"/>
</dbReference>
<gene>
    <name evidence="9" type="ORF">CTEN210_06298</name>
</gene>
<comment type="subcellular location">
    <subcellularLocation>
        <location evidence="1">Membrane</location>
        <topology evidence="1">Multi-pass membrane protein</topology>
    </subcellularLocation>
</comment>
<dbReference type="EMBL" id="BLLK01000038">
    <property type="protein sequence ID" value="GFH49822.1"/>
    <property type="molecule type" value="Genomic_DNA"/>
</dbReference>
<dbReference type="GO" id="GO:0004252">
    <property type="term" value="F:serine-type endopeptidase activity"/>
    <property type="evidence" value="ECO:0007669"/>
    <property type="project" value="InterPro"/>
</dbReference>
<keyword evidence="4" id="KW-0378">Hydrolase</keyword>
<accession>A0AAD3CPS7</accession>
<comment type="caution">
    <text evidence="9">The sequence shown here is derived from an EMBL/GenBank/DDBJ whole genome shotgun (WGS) entry which is preliminary data.</text>
</comment>
<dbReference type="InterPro" id="IPR022764">
    <property type="entry name" value="Peptidase_S54_rhomboid_dom"/>
</dbReference>
<feature type="transmembrane region" description="Helical" evidence="7">
    <location>
        <begin position="33"/>
        <end position="53"/>
    </location>
</feature>
<dbReference type="InterPro" id="IPR035952">
    <property type="entry name" value="Rhomboid-like_sf"/>
</dbReference>
<evidence type="ECO:0000256" key="5">
    <source>
        <dbReference type="ARBA" id="ARBA00022989"/>
    </source>
</evidence>
<dbReference type="Gene3D" id="1.20.1540.10">
    <property type="entry name" value="Rhomboid-like"/>
    <property type="match status" value="1"/>
</dbReference>
<protein>
    <recommendedName>
        <fullName evidence="8">Peptidase S54 rhomboid domain-containing protein</fullName>
    </recommendedName>
</protein>
<keyword evidence="5 7" id="KW-1133">Transmembrane helix</keyword>
<dbReference type="SUPFAM" id="SSF144091">
    <property type="entry name" value="Rhomboid-like"/>
    <property type="match status" value="1"/>
</dbReference>
<evidence type="ECO:0000313" key="10">
    <source>
        <dbReference type="Proteomes" id="UP001054902"/>
    </source>
</evidence>
<evidence type="ECO:0000256" key="4">
    <source>
        <dbReference type="ARBA" id="ARBA00022801"/>
    </source>
</evidence>
<evidence type="ECO:0000256" key="3">
    <source>
        <dbReference type="ARBA" id="ARBA00022692"/>
    </source>
</evidence>
<sequence length="324" mass="36791">MFAFALPLLKLGLILFCVPFISSFLYLLHWSHSSGFCFVGPVASTSHAASLFFPSHIYGIYRRSRNNEFIANTNARSTEGKKGDFAFKTLTQGGIPSIHRMNDEIMQASYSYTHHSVLYFDKSSDLWCFKSQDIQAVSCITTKHTTSKEQNEIFPPTGIQHVDVTKGSETIDFQISISCPAKDSFDPLQWLHTRIRGNPNLEILFKPATATLIAINLGLAFIYWNHRVDPMAVCKEYQKIVHDGELWRSFSGATAHFDLLHIGFNMMSLYALGSEIEIMYGSIPFLFLQYMFDTFDNNRNDGLSKTANLLHWKSSTTAYQNSWV</sequence>
<dbReference type="Pfam" id="PF01694">
    <property type="entry name" value="Rhomboid"/>
    <property type="match status" value="1"/>
</dbReference>
<reference evidence="9 10" key="1">
    <citation type="journal article" date="2021" name="Sci. Rep.">
        <title>The genome of the diatom Chaetoceros tenuissimus carries an ancient integrated fragment of an extant virus.</title>
        <authorList>
            <person name="Hongo Y."/>
            <person name="Kimura K."/>
            <person name="Takaki Y."/>
            <person name="Yoshida Y."/>
            <person name="Baba S."/>
            <person name="Kobayashi G."/>
            <person name="Nagasaki K."/>
            <person name="Hano T."/>
            <person name="Tomaru Y."/>
        </authorList>
    </citation>
    <scope>NUCLEOTIDE SEQUENCE [LARGE SCALE GENOMIC DNA]</scope>
    <source>
        <strain evidence="9 10">NIES-3715</strain>
    </source>
</reference>
<dbReference type="PANTHER" id="PTHR43731:SF14">
    <property type="entry name" value="PRESENILIN-ASSOCIATED RHOMBOID-LIKE PROTEIN, MITOCHONDRIAL"/>
    <property type="match status" value="1"/>
</dbReference>
<feature type="transmembrane region" description="Helical" evidence="7">
    <location>
        <begin position="7"/>
        <end position="27"/>
    </location>
</feature>
<dbReference type="InterPro" id="IPR050925">
    <property type="entry name" value="Rhomboid_protease_S54"/>
</dbReference>
<organism evidence="9 10">
    <name type="scientific">Chaetoceros tenuissimus</name>
    <dbReference type="NCBI Taxonomy" id="426638"/>
    <lineage>
        <taxon>Eukaryota</taxon>
        <taxon>Sar</taxon>
        <taxon>Stramenopiles</taxon>
        <taxon>Ochrophyta</taxon>
        <taxon>Bacillariophyta</taxon>
        <taxon>Coscinodiscophyceae</taxon>
        <taxon>Chaetocerotophycidae</taxon>
        <taxon>Chaetocerotales</taxon>
        <taxon>Chaetocerotaceae</taxon>
        <taxon>Chaetoceros</taxon>
    </lineage>
</organism>
<keyword evidence="3 7" id="KW-0812">Transmembrane</keyword>
<comment type="similarity">
    <text evidence="2">Belongs to the peptidase S54 family.</text>
</comment>
<dbReference type="PANTHER" id="PTHR43731">
    <property type="entry name" value="RHOMBOID PROTEASE"/>
    <property type="match status" value="1"/>
</dbReference>
<evidence type="ECO:0000256" key="2">
    <source>
        <dbReference type="ARBA" id="ARBA00009045"/>
    </source>
</evidence>
<evidence type="ECO:0000256" key="7">
    <source>
        <dbReference type="SAM" id="Phobius"/>
    </source>
</evidence>
<evidence type="ECO:0000259" key="8">
    <source>
        <dbReference type="Pfam" id="PF01694"/>
    </source>
</evidence>
<name>A0AAD3CPS7_9STRA</name>
<evidence type="ECO:0000256" key="6">
    <source>
        <dbReference type="ARBA" id="ARBA00023136"/>
    </source>
</evidence>